<proteinExistence type="predicted"/>
<dbReference type="EMBL" id="SUNJ01013427">
    <property type="protein sequence ID" value="TPP57279.1"/>
    <property type="molecule type" value="Genomic_DNA"/>
</dbReference>
<feature type="compositionally biased region" description="Low complexity" evidence="1">
    <location>
        <begin position="312"/>
        <end position="324"/>
    </location>
</feature>
<sequence length="598" mass="65266">MRYHTFISVASSLVDTSSLLIGADEPAEAKHTGIKNANGVTELEPTEPVSISESFSSSFSDSVPTSVPKSTITSTSASPSHQTWSFEIVEKILDNKEPWVPISQYTDEPGLGRKNETEPHSPSAPPSQSEPLSKSDSGSESQSKQTIALSGEAASQSIHVSTRSTTFWTESADSGDTRTDVHVFLYYYLLQVTTSHVDKWPSTSGVVETEEANQSETIRTYKGTSHATSELVPSAVSVSESVFSFASDSALISTQNSGSVSASGSASAQILASVSPQTLSEGGFEKKLDLTKQSVSTPLSTGRSVSNRDDVSLSSTPSASQSHSTPDVYSCGERLDERKSKRSCTHVQCIPVICISEVVLPSGCENPCSISVGQFQLSGLDDGLTASLNTYANDFHRIMYEFLSLTAQFSKRISGTHIKKSNSYAYLTSMSQFQRGFHETLNNILNVYANLIHSETSTRKRKLMQASLVNAMQVYQQNFDDTMKSFLAVAQLFDKQHSANSKLHPIEVSLIENINSYQKDFHLTMNMFLRLVAQLLEGNTNSDTQLRNSISKLRSSCCESEFYRYLSVLHALSSCSVNQLVFRIGKQTCQKSVFNGLV</sequence>
<evidence type="ECO:0000313" key="2">
    <source>
        <dbReference type="EMBL" id="TPP57279.1"/>
    </source>
</evidence>
<evidence type="ECO:0000256" key="1">
    <source>
        <dbReference type="SAM" id="MobiDB-lite"/>
    </source>
</evidence>
<feature type="region of interest" description="Disordered" evidence="1">
    <location>
        <begin position="295"/>
        <end position="330"/>
    </location>
</feature>
<gene>
    <name evidence="2" type="ORF">FGIG_11070</name>
</gene>
<organism evidence="2 3">
    <name type="scientific">Fasciola gigantica</name>
    <name type="common">Giant liver fluke</name>
    <dbReference type="NCBI Taxonomy" id="46835"/>
    <lineage>
        <taxon>Eukaryota</taxon>
        <taxon>Metazoa</taxon>
        <taxon>Spiralia</taxon>
        <taxon>Lophotrochozoa</taxon>
        <taxon>Platyhelminthes</taxon>
        <taxon>Trematoda</taxon>
        <taxon>Digenea</taxon>
        <taxon>Plagiorchiida</taxon>
        <taxon>Echinostomata</taxon>
        <taxon>Echinostomatoidea</taxon>
        <taxon>Fasciolidae</taxon>
        <taxon>Fasciola</taxon>
    </lineage>
</organism>
<evidence type="ECO:0000313" key="3">
    <source>
        <dbReference type="Proteomes" id="UP000316759"/>
    </source>
</evidence>
<feature type="region of interest" description="Disordered" evidence="1">
    <location>
        <begin position="47"/>
        <end position="80"/>
    </location>
</feature>
<feature type="compositionally biased region" description="Polar residues" evidence="1">
    <location>
        <begin position="153"/>
        <end position="174"/>
    </location>
</feature>
<dbReference type="AlphaFoldDB" id="A0A504YAS5"/>
<comment type="caution">
    <text evidence="2">The sequence shown here is derived from an EMBL/GenBank/DDBJ whole genome shotgun (WGS) entry which is preliminary data.</text>
</comment>
<feature type="compositionally biased region" description="Low complexity" evidence="1">
    <location>
        <begin position="134"/>
        <end position="145"/>
    </location>
</feature>
<feature type="region of interest" description="Disordered" evidence="1">
    <location>
        <begin position="100"/>
        <end position="174"/>
    </location>
</feature>
<feature type="compositionally biased region" description="Polar residues" evidence="1">
    <location>
        <begin position="295"/>
        <end position="305"/>
    </location>
</feature>
<name>A0A504YAS5_FASGI</name>
<reference evidence="2 3" key="1">
    <citation type="submission" date="2019-04" db="EMBL/GenBank/DDBJ databases">
        <title>Annotation for the trematode Fasciola gigantica.</title>
        <authorList>
            <person name="Choi Y.-J."/>
        </authorList>
    </citation>
    <scope>NUCLEOTIDE SEQUENCE [LARGE SCALE GENOMIC DNA]</scope>
    <source>
        <strain evidence="2">Uganda_cow_1</strain>
    </source>
</reference>
<feature type="compositionally biased region" description="Basic and acidic residues" evidence="1">
    <location>
        <begin position="110"/>
        <end position="119"/>
    </location>
</feature>
<protein>
    <submittedName>
        <fullName evidence="2">Uncharacterized protein</fullName>
    </submittedName>
</protein>
<dbReference type="Proteomes" id="UP000316759">
    <property type="component" value="Unassembled WGS sequence"/>
</dbReference>
<keyword evidence="3" id="KW-1185">Reference proteome</keyword>
<feature type="compositionally biased region" description="Polar residues" evidence="1">
    <location>
        <begin position="67"/>
        <end position="80"/>
    </location>
</feature>
<accession>A0A504YAS5</accession>
<feature type="compositionally biased region" description="Low complexity" evidence="1">
    <location>
        <begin position="47"/>
        <end position="66"/>
    </location>
</feature>